<organism evidence="2 3">
    <name type="scientific">Echria macrotheca</name>
    <dbReference type="NCBI Taxonomy" id="438768"/>
    <lineage>
        <taxon>Eukaryota</taxon>
        <taxon>Fungi</taxon>
        <taxon>Dikarya</taxon>
        <taxon>Ascomycota</taxon>
        <taxon>Pezizomycotina</taxon>
        <taxon>Sordariomycetes</taxon>
        <taxon>Sordariomycetidae</taxon>
        <taxon>Sordariales</taxon>
        <taxon>Schizotheciaceae</taxon>
        <taxon>Echria</taxon>
    </lineage>
</organism>
<protein>
    <submittedName>
        <fullName evidence="2">Uncharacterized protein</fullName>
    </submittedName>
</protein>
<accession>A0AAJ0BNR6</accession>
<feature type="region of interest" description="Disordered" evidence="1">
    <location>
        <begin position="55"/>
        <end position="84"/>
    </location>
</feature>
<sequence length="178" mass="20164">MPASPPSTPPPGTLKLPAPPAPYPWIWRCHACRNIYRLSCTRRCLECNHTFCVISSSSSTSIPPEEESSSTSSSRRKRKERGGPCEAEFDYAGWAAWGSYRRRTHEPAGEDAFAMWAPRTEGEGEGGWMKVDAQEGEMVRRRKERLFVSRGHDCWVHCDYPSECRHSMYAAFMKGMIA</sequence>
<dbReference type="Proteomes" id="UP001239445">
    <property type="component" value="Unassembled WGS sequence"/>
</dbReference>
<dbReference type="EMBL" id="MU839827">
    <property type="protein sequence ID" value="KAK1761551.1"/>
    <property type="molecule type" value="Genomic_DNA"/>
</dbReference>
<evidence type="ECO:0000313" key="3">
    <source>
        <dbReference type="Proteomes" id="UP001239445"/>
    </source>
</evidence>
<proteinExistence type="predicted"/>
<evidence type="ECO:0000256" key="1">
    <source>
        <dbReference type="SAM" id="MobiDB-lite"/>
    </source>
</evidence>
<feature type="compositionally biased region" description="Low complexity" evidence="1">
    <location>
        <begin position="55"/>
        <end position="73"/>
    </location>
</feature>
<evidence type="ECO:0000313" key="2">
    <source>
        <dbReference type="EMBL" id="KAK1761551.1"/>
    </source>
</evidence>
<gene>
    <name evidence="2" type="ORF">QBC47DRAFT_336060</name>
</gene>
<comment type="caution">
    <text evidence="2">The sequence shown here is derived from an EMBL/GenBank/DDBJ whole genome shotgun (WGS) entry which is preliminary data.</text>
</comment>
<keyword evidence="3" id="KW-1185">Reference proteome</keyword>
<name>A0AAJ0BNR6_9PEZI</name>
<dbReference type="AlphaFoldDB" id="A0AAJ0BNR6"/>
<reference evidence="2" key="1">
    <citation type="submission" date="2023-06" db="EMBL/GenBank/DDBJ databases">
        <title>Genome-scale phylogeny and comparative genomics of the fungal order Sordariales.</title>
        <authorList>
            <consortium name="Lawrence Berkeley National Laboratory"/>
            <person name="Hensen N."/>
            <person name="Bonometti L."/>
            <person name="Westerberg I."/>
            <person name="Brannstrom I.O."/>
            <person name="Guillou S."/>
            <person name="Cros-Aarteil S."/>
            <person name="Calhoun S."/>
            <person name="Haridas S."/>
            <person name="Kuo A."/>
            <person name="Mondo S."/>
            <person name="Pangilinan J."/>
            <person name="Riley R."/>
            <person name="Labutti K."/>
            <person name="Andreopoulos B."/>
            <person name="Lipzen A."/>
            <person name="Chen C."/>
            <person name="Yanf M."/>
            <person name="Daum C."/>
            <person name="Ng V."/>
            <person name="Clum A."/>
            <person name="Steindorff A."/>
            <person name="Ohm R."/>
            <person name="Martin F."/>
            <person name="Silar P."/>
            <person name="Natvig D."/>
            <person name="Lalanne C."/>
            <person name="Gautier V."/>
            <person name="Ament-Velasquez S.L."/>
            <person name="Kruys A."/>
            <person name="Hutchinson M.I."/>
            <person name="Powell A.J."/>
            <person name="Barry K."/>
            <person name="Miller A.N."/>
            <person name="Grigoriev I.V."/>
            <person name="Debuchy R."/>
            <person name="Gladieux P."/>
            <person name="Thoren M.H."/>
            <person name="Johannesson H."/>
        </authorList>
    </citation>
    <scope>NUCLEOTIDE SEQUENCE</scope>
    <source>
        <strain evidence="2">PSN4</strain>
    </source>
</reference>